<keyword evidence="1" id="KW-0677">Repeat</keyword>
<dbReference type="InParanoid" id="A0A1X7ULW8"/>
<sequence length="197" mass="22573">MDIFYLFPNSKLMDVISMWSDSMTELGSSSTHARTIRLTYRNRLSFKTRRGQETDREYSKDVLNDYYLVPSLDIALDIIARMAQIDYGDCSSLTNAQDIAKDAVRRFCCRKFTMNILPHDMELLSSLPFPFLAVHVSDDLFLFCPPGVPFLFLVAVELVVLFLFPCFDDDEVGQVEMLPILFSFLVVSLDIGPEVFH</sequence>
<dbReference type="PANTHER" id="PTHR22903">
    <property type="entry name" value="PLEKHH PROTEIN"/>
    <property type="match status" value="1"/>
</dbReference>
<reference evidence="2" key="1">
    <citation type="submission" date="2017-05" db="UniProtKB">
        <authorList>
            <consortium name="EnsemblMetazoa"/>
        </authorList>
    </citation>
    <scope>IDENTIFICATION</scope>
</reference>
<dbReference type="EnsemblMetazoa" id="Aqu2.1.28985_001">
    <property type="protein sequence ID" value="Aqu2.1.28985_001"/>
    <property type="gene ID" value="Aqu2.1.28985"/>
</dbReference>
<protein>
    <submittedName>
        <fullName evidence="2">Uncharacterized protein</fullName>
    </submittedName>
</protein>
<evidence type="ECO:0000256" key="1">
    <source>
        <dbReference type="ARBA" id="ARBA00022737"/>
    </source>
</evidence>
<evidence type="ECO:0000313" key="2">
    <source>
        <dbReference type="EnsemblMetazoa" id="Aqu2.1.28985_001"/>
    </source>
</evidence>
<proteinExistence type="predicted"/>
<dbReference type="AlphaFoldDB" id="A0A1X7ULW8"/>
<dbReference type="PANTHER" id="PTHR22903:SF8">
    <property type="entry name" value="MAX-1A"/>
    <property type="match status" value="1"/>
</dbReference>
<organism evidence="2">
    <name type="scientific">Amphimedon queenslandica</name>
    <name type="common">Sponge</name>
    <dbReference type="NCBI Taxonomy" id="400682"/>
    <lineage>
        <taxon>Eukaryota</taxon>
        <taxon>Metazoa</taxon>
        <taxon>Porifera</taxon>
        <taxon>Demospongiae</taxon>
        <taxon>Heteroscleromorpha</taxon>
        <taxon>Haplosclerida</taxon>
        <taxon>Niphatidae</taxon>
        <taxon>Amphimedon</taxon>
    </lineage>
</organism>
<accession>A0A1X7ULW8</accession>
<name>A0A1X7ULW8_AMPQE</name>
<dbReference type="OrthoDB" id="6285196at2759"/>
<dbReference type="eggNOG" id="KOG0248">
    <property type="taxonomic scope" value="Eukaryota"/>
</dbReference>